<dbReference type="EMBL" id="AP026708">
    <property type="protein sequence ID" value="BDQ35471.1"/>
    <property type="molecule type" value="Genomic_DNA"/>
</dbReference>
<proteinExistence type="predicted"/>
<gene>
    <name evidence="1" type="ORF">JCM14722_30130</name>
</gene>
<accession>A0ABN6RWW5</accession>
<name>A0ABN6RWW5_9BACT</name>
<keyword evidence="2" id="KW-1185">Reference proteome</keyword>
<evidence type="ECO:0000313" key="1">
    <source>
        <dbReference type="EMBL" id="BDQ35471.1"/>
    </source>
</evidence>
<protein>
    <submittedName>
        <fullName evidence="1">Uncharacterized protein</fullName>
    </submittedName>
</protein>
<organism evidence="1 2">
    <name type="scientific">Pseudodesulfovibrio portus</name>
    <dbReference type="NCBI Taxonomy" id="231439"/>
    <lineage>
        <taxon>Bacteria</taxon>
        <taxon>Pseudomonadati</taxon>
        <taxon>Thermodesulfobacteriota</taxon>
        <taxon>Desulfovibrionia</taxon>
        <taxon>Desulfovibrionales</taxon>
        <taxon>Desulfovibrionaceae</taxon>
    </lineage>
</organism>
<evidence type="ECO:0000313" key="2">
    <source>
        <dbReference type="Proteomes" id="UP001061361"/>
    </source>
</evidence>
<sequence length="46" mass="4964">MGEQTAMPPFFDNLTGNEANAGDVQIAMLSNEIKLARLKSISKSHS</sequence>
<dbReference type="Proteomes" id="UP001061361">
    <property type="component" value="Chromosome"/>
</dbReference>
<reference evidence="1" key="1">
    <citation type="submission" date="2022-08" db="EMBL/GenBank/DDBJ databases">
        <title>Genome Sequence of the sulphate-reducing bacterium, Pseudodesulfovibrio portus JCM14722.</title>
        <authorList>
            <person name="Kondo R."/>
            <person name="Kataoka T."/>
        </authorList>
    </citation>
    <scope>NUCLEOTIDE SEQUENCE</scope>
    <source>
        <strain evidence="1">JCM 14722</strain>
    </source>
</reference>